<dbReference type="GO" id="GO:0005524">
    <property type="term" value="F:ATP binding"/>
    <property type="evidence" value="ECO:0007669"/>
    <property type="project" value="UniProtKB-KW"/>
</dbReference>
<dbReference type="Gene3D" id="3.40.50.300">
    <property type="entry name" value="P-loop containing nucleotide triphosphate hydrolases"/>
    <property type="match status" value="1"/>
</dbReference>
<protein>
    <recommendedName>
        <fullName evidence="2">thymidine kinase</fullName>
        <ecNumber evidence="2">2.7.1.21</ecNumber>
    </recommendedName>
</protein>
<dbReference type="GO" id="GO:0071897">
    <property type="term" value="P:DNA biosynthetic process"/>
    <property type="evidence" value="ECO:0007669"/>
    <property type="project" value="UniProtKB-KW"/>
</dbReference>
<evidence type="ECO:0000256" key="7">
    <source>
        <dbReference type="ARBA" id="ARBA00022840"/>
    </source>
</evidence>
<reference evidence="8" key="1">
    <citation type="submission" date="2018-05" db="EMBL/GenBank/DDBJ databases">
        <authorList>
            <person name="Lanie J.A."/>
            <person name="Ng W.-L."/>
            <person name="Kazmierczak K.M."/>
            <person name="Andrzejewski T.M."/>
            <person name="Davidsen T.M."/>
            <person name="Wayne K.J."/>
            <person name="Tettelin H."/>
            <person name="Glass J.I."/>
            <person name="Rusch D."/>
            <person name="Podicherti R."/>
            <person name="Tsui H.-C.T."/>
            <person name="Winkler M.E."/>
        </authorList>
    </citation>
    <scope>NUCLEOTIDE SEQUENCE</scope>
</reference>
<comment type="similarity">
    <text evidence="1">Belongs to the thymidine kinase family.</text>
</comment>
<keyword evidence="4" id="KW-0808">Transferase</keyword>
<name>A0A381NBA4_9ZZZZ</name>
<dbReference type="EC" id="2.7.1.21" evidence="2"/>
<keyword evidence="3" id="KW-0237">DNA synthesis</keyword>
<evidence type="ECO:0000256" key="3">
    <source>
        <dbReference type="ARBA" id="ARBA00022634"/>
    </source>
</evidence>
<dbReference type="PROSITE" id="PS00603">
    <property type="entry name" value="TK_CELLULAR_TYPE"/>
    <property type="match status" value="1"/>
</dbReference>
<dbReference type="InterPro" id="IPR001267">
    <property type="entry name" value="Thymidine_kinase"/>
</dbReference>
<gene>
    <name evidence="8" type="ORF">METZ01_LOCUS4679</name>
</gene>
<dbReference type="PANTHER" id="PTHR11441">
    <property type="entry name" value="THYMIDINE KINASE"/>
    <property type="match status" value="1"/>
</dbReference>
<dbReference type="GO" id="GO:0046104">
    <property type="term" value="P:thymidine metabolic process"/>
    <property type="evidence" value="ECO:0007669"/>
    <property type="project" value="TreeGrafter"/>
</dbReference>
<evidence type="ECO:0000256" key="6">
    <source>
        <dbReference type="ARBA" id="ARBA00022777"/>
    </source>
</evidence>
<keyword evidence="5" id="KW-0547">Nucleotide-binding</keyword>
<organism evidence="8">
    <name type="scientific">marine metagenome</name>
    <dbReference type="NCBI Taxonomy" id="408172"/>
    <lineage>
        <taxon>unclassified sequences</taxon>
        <taxon>metagenomes</taxon>
        <taxon>ecological metagenomes</taxon>
    </lineage>
</organism>
<evidence type="ECO:0000313" key="8">
    <source>
        <dbReference type="EMBL" id="SUZ51825.1"/>
    </source>
</evidence>
<evidence type="ECO:0000256" key="2">
    <source>
        <dbReference type="ARBA" id="ARBA00012118"/>
    </source>
</evidence>
<keyword evidence="7" id="KW-0067">ATP-binding</keyword>
<dbReference type="InterPro" id="IPR027417">
    <property type="entry name" value="P-loop_NTPase"/>
</dbReference>
<evidence type="ECO:0000256" key="5">
    <source>
        <dbReference type="ARBA" id="ARBA00022741"/>
    </source>
</evidence>
<dbReference type="Pfam" id="PF00265">
    <property type="entry name" value="TK"/>
    <property type="match status" value="1"/>
</dbReference>
<dbReference type="PANTHER" id="PTHR11441:SF0">
    <property type="entry name" value="THYMIDINE KINASE, CYTOSOLIC"/>
    <property type="match status" value="1"/>
</dbReference>
<evidence type="ECO:0000256" key="4">
    <source>
        <dbReference type="ARBA" id="ARBA00022679"/>
    </source>
</evidence>
<dbReference type="SUPFAM" id="SSF57716">
    <property type="entry name" value="Glucocorticoid receptor-like (DNA-binding domain)"/>
    <property type="match status" value="1"/>
</dbReference>
<proteinExistence type="inferred from homology"/>
<dbReference type="SUPFAM" id="SSF52540">
    <property type="entry name" value="P-loop containing nucleoside triphosphate hydrolases"/>
    <property type="match status" value="1"/>
</dbReference>
<evidence type="ECO:0000256" key="1">
    <source>
        <dbReference type="ARBA" id="ARBA00007587"/>
    </source>
</evidence>
<dbReference type="GO" id="GO:0004797">
    <property type="term" value="F:thymidine kinase activity"/>
    <property type="evidence" value="ECO:0007669"/>
    <property type="project" value="UniProtKB-EC"/>
</dbReference>
<dbReference type="PIRSF" id="PIRSF035805">
    <property type="entry name" value="TK_cell"/>
    <property type="match status" value="1"/>
</dbReference>
<sequence>MSLELIIGPMFSGKSTYIIRSYQMYSKKYKTIILNFYKDNRYDEGDFVCTHNNQKEKAVKLRRLSDLDLKYFENEVFIIDEGHFFNDLLHFVLNLMKLKKKIIVIGLNGDIFGQPFKNVVSLIPYSYKILSFNAICSLCKDDTKGFMHIKKTHNKNNGEFKEVGGEEEYKTVCKYHFDKHNNNH</sequence>
<dbReference type="InterPro" id="IPR020633">
    <property type="entry name" value="Thymidine_kinase_CS"/>
</dbReference>
<dbReference type="AlphaFoldDB" id="A0A381NBA4"/>
<dbReference type="EMBL" id="UINC01000242">
    <property type="protein sequence ID" value="SUZ51825.1"/>
    <property type="molecule type" value="Genomic_DNA"/>
</dbReference>
<accession>A0A381NBA4</accession>
<keyword evidence="6" id="KW-0418">Kinase</keyword>